<evidence type="ECO:0000313" key="5">
    <source>
        <dbReference type="EMBL" id="MDT2834080.1"/>
    </source>
</evidence>
<name>A0AAW8U3A6_9ENTE</name>
<evidence type="ECO:0000256" key="1">
    <source>
        <dbReference type="SAM" id="Coils"/>
    </source>
</evidence>
<dbReference type="AlphaFoldDB" id="A0AAW8U3A6"/>
<evidence type="ECO:0000256" key="2">
    <source>
        <dbReference type="SAM" id="MobiDB-lite"/>
    </source>
</evidence>
<dbReference type="PANTHER" id="PTHR30469">
    <property type="entry name" value="MULTIDRUG RESISTANCE PROTEIN MDTA"/>
    <property type="match status" value="1"/>
</dbReference>
<gene>
    <name evidence="5" type="ORF">P7H70_08420</name>
</gene>
<evidence type="ECO:0000259" key="4">
    <source>
        <dbReference type="Pfam" id="PF25990"/>
    </source>
</evidence>
<dbReference type="GO" id="GO:0015562">
    <property type="term" value="F:efflux transmembrane transporter activity"/>
    <property type="evidence" value="ECO:0007669"/>
    <property type="project" value="TreeGrafter"/>
</dbReference>
<dbReference type="EMBL" id="JARQBZ010000013">
    <property type="protein sequence ID" value="MDT2834080.1"/>
    <property type="molecule type" value="Genomic_DNA"/>
</dbReference>
<evidence type="ECO:0000256" key="3">
    <source>
        <dbReference type="SAM" id="Phobius"/>
    </source>
</evidence>
<dbReference type="GO" id="GO:1990281">
    <property type="term" value="C:efflux pump complex"/>
    <property type="evidence" value="ECO:0007669"/>
    <property type="project" value="TreeGrafter"/>
</dbReference>
<evidence type="ECO:0000313" key="6">
    <source>
        <dbReference type="Proteomes" id="UP001268577"/>
    </source>
</evidence>
<organism evidence="5 6">
    <name type="scientific">Vagococcus carniphilus</name>
    <dbReference type="NCBI Taxonomy" id="218144"/>
    <lineage>
        <taxon>Bacteria</taxon>
        <taxon>Bacillati</taxon>
        <taxon>Bacillota</taxon>
        <taxon>Bacilli</taxon>
        <taxon>Lactobacillales</taxon>
        <taxon>Enterococcaceae</taxon>
        <taxon>Vagococcus</taxon>
    </lineage>
</organism>
<comment type="caution">
    <text evidence="5">The sequence shown here is derived from an EMBL/GenBank/DDBJ whole genome shotgun (WGS) entry which is preliminary data.</text>
</comment>
<dbReference type="InterPro" id="IPR058636">
    <property type="entry name" value="Beta-barrel_YknX"/>
</dbReference>
<keyword evidence="1" id="KW-0175">Coiled coil</keyword>
<dbReference type="Proteomes" id="UP001268577">
    <property type="component" value="Unassembled WGS sequence"/>
</dbReference>
<feature type="coiled-coil region" evidence="1">
    <location>
        <begin position="108"/>
        <end position="139"/>
    </location>
</feature>
<feature type="region of interest" description="Disordered" evidence="2">
    <location>
        <begin position="139"/>
        <end position="160"/>
    </location>
</feature>
<reference evidence="5" key="1">
    <citation type="submission" date="2023-03" db="EMBL/GenBank/DDBJ databases">
        <authorList>
            <person name="Shen W."/>
            <person name="Cai J."/>
        </authorList>
    </citation>
    <scope>NUCLEOTIDE SEQUENCE</scope>
    <source>
        <strain evidence="5">P96-3</strain>
    </source>
</reference>
<protein>
    <recommendedName>
        <fullName evidence="4">YknX-like beta-barrel domain-containing protein</fullName>
    </recommendedName>
</protein>
<dbReference type="Gene3D" id="2.40.30.170">
    <property type="match status" value="1"/>
</dbReference>
<proteinExistence type="predicted"/>
<dbReference type="Gene3D" id="2.40.420.20">
    <property type="match status" value="1"/>
</dbReference>
<keyword evidence="3" id="KW-0812">Transmembrane</keyword>
<feature type="domain" description="YknX-like beta-barrel" evidence="4">
    <location>
        <begin position="222"/>
        <end position="311"/>
    </location>
</feature>
<feature type="compositionally biased region" description="Polar residues" evidence="2">
    <location>
        <begin position="151"/>
        <end position="160"/>
    </location>
</feature>
<dbReference type="Pfam" id="PF25990">
    <property type="entry name" value="Beta-barrel_YknX"/>
    <property type="match status" value="1"/>
</dbReference>
<sequence length="399" mass="43225">MSKKKKIIIGVVAGVVAGVVVLGIGAKLLLGGSSNKDAATEEPAIEYFSVEDVDQVFINGVVTPTESKEFVKDATLGKLGDLNVKNGDNVEKDTVLYQYVDETSSNQITELKFQIETSQAEKEKAARQMQLELNELANAGGSAGSKEESPAPQNTANSQESIRLKYDLNSFDVKMNQLQSQIDELYAKQVNQVTAPFNGQVTIPQDQNRDSAIMTLTSNDFYVEGEVNERDLEKIKEKQPAEVRTIADNKVYKGEIIYIANSPSTAAAGAGANAQGGGASSGNGALSTYTVKLSLKDAKTVRKGFHVQASIKLEDKKIEIPEKAVHTDKKDNKKYVFVDDFGTVLRKDIEIDTKGAKKGNVVVKSGLEGLDKVIVKSEKELKSGELINELGTENSEELK</sequence>
<dbReference type="RefSeq" id="WP_311985295.1">
    <property type="nucleotide sequence ID" value="NZ_JARQBZ010000013.1"/>
</dbReference>
<accession>A0AAW8U3A6</accession>
<keyword evidence="3" id="KW-0472">Membrane</keyword>
<feature type="transmembrane region" description="Helical" evidence="3">
    <location>
        <begin position="7"/>
        <end position="30"/>
    </location>
</feature>
<keyword evidence="3" id="KW-1133">Transmembrane helix</keyword>